<comment type="similarity">
    <text evidence="2">Belongs to the ESS2 family.</text>
</comment>
<keyword evidence="3" id="KW-0539">Nucleus</keyword>
<evidence type="ECO:0000256" key="1">
    <source>
        <dbReference type="ARBA" id="ARBA00004123"/>
    </source>
</evidence>
<reference evidence="5" key="1">
    <citation type="submission" date="2021-10" db="EMBL/GenBank/DDBJ databases">
        <title>De novo Genome Assembly of Clathrus columnatus (Basidiomycota, Fungi) Using Illumina and Nanopore Sequence Data.</title>
        <authorList>
            <person name="Ogiso-Tanaka E."/>
            <person name="Itagaki H."/>
            <person name="Hosoya T."/>
            <person name="Hosaka K."/>
        </authorList>
    </citation>
    <scope>NUCLEOTIDE SEQUENCE</scope>
    <source>
        <strain evidence="5">MO-923</strain>
    </source>
</reference>
<dbReference type="InterPro" id="IPR019148">
    <property type="entry name" value="Nuclear_protein_DGCR14_ESS-2"/>
</dbReference>
<dbReference type="Proteomes" id="UP001050691">
    <property type="component" value="Unassembled WGS sequence"/>
</dbReference>
<name>A0AAV5A8J6_9AGAM</name>
<evidence type="ECO:0000313" key="5">
    <source>
        <dbReference type="EMBL" id="GJJ09518.1"/>
    </source>
</evidence>
<feature type="region of interest" description="Disordered" evidence="4">
    <location>
        <begin position="70"/>
        <end position="92"/>
    </location>
</feature>
<protein>
    <submittedName>
        <fullName evidence="5">Uncharacterized protein</fullName>
    </submittedName>
</protein>
<dbReference type="Pfam" id="PF09751">
    <property type="entry name" value="Es2"/>
    <property type="match status" value="1"/>
</dbReference>
<proteinExistence type="inferred from homology"/>
<accession>A0AAV5A8J6</accession>
<feature type="compositionally biased region" description="Low complexity" evidence="4">
    <location>
        <begin position="78"/>
        <end position="92"/>
    </location>
</feature>
<evidence type="ECO:0000256" key="4">
    <source>
        <dbReference type="SAM" id="MobiDB-lite"/>
    </source>
</evidence>
<sequence>MASEEQPKPQRSLNGQQILEEDEYTAAMSEIIARDFFPSLVHLDATNSYLDALQSQDPERITNSVRHLQDLATPHPGPSTSSRAAPTPSRTPFGLAGETPMHTASNLTNLLANKRRPYDNSNMSLDEFQAKYTSEDNASFSEILNEENKQRKEKWSWAWEAQKRARGIKAIEDVRRNKLLIEDSVSQPPGVVERLVIERHDVKMITGPETQVTKDKQMARVSRETDLAILSRPPAESKEVIDVMAPRKDSRSAAVDGWSFKARNSLMFSPDADRSPYDGPTSLPTKTGEGIPKIIKHANTRLEQPDQDGNDNIDVPLSPTHSRIGAAIAGEPYSKATTTSDFSLLPSIPSPTPAQLGPVAVNKLMTWGTITGTPRVLPPDPTGDVHVPSTPFHLPPPTTRERVAHKLASTASRSLRAKASLLSGTPTPFGGRESSGRKGMTPRHSGLLTPAARRLLDRTAGLGTTASRRAEAMQRGTNWEGTGKGKDMSGMRWTPSPITRRAV</sequence>
<dbReference type="AlphaFoldDB" id="A0AAV5A8J6"/>
<organism evidence="5 6">
    <name type="scientific">Clathrus columnatus</name>
    <dbReference type="NCBI Taxonomy" id="1419009"/>
    <lineage>
        <taxon>Eukaryota</taxon>
        <taxon>Fungi</taxon>
        <taxon>Dikarya</taxon>
        <taxon>Basidiomycota</taxon>
        <taxon>Agaricomycotina</taxon>
        <taxon>Agaricomycetes</taxon>
        <taxon>Phallomycetidae</taxon>
        <taxon>Phallales</taxon>
        <taxon>Clathraceae</taxon>
        <taxon>Clathrus</taxon>
    </lineage>
</organism>
<feature type="region of interest" description="Disordered" evidence="4">
    <location>
        <begin position="269"/>
        <end position="291"/>
    </location>
</feature>
<comment type="subcellular location">
    <subcellularLocation>
        <location evidence="1">Nucleus</location>
    </subcellularLocation>
</comment>
<evidence type="ECO:0000256" key="2">
    <source>
        <dbReference type="ARBA" id="ARBA00009072"/>
    </source>
</evidence>
<dbReference type="EMBL" id="BPWL01000004">
    <property type="protein sequence ID" value="GJJ09518.1"/>
    <property type="molecule type" value="Genomic_DNA"/>
</dbReference>
<dbReference type="GO" id="GO:0071013">
    <property type="term" value="C:catalytic step 2 spliceosome"/>
    <property type="evidence" value="ECO:0007669"/>
    <property type="project" value="TreeGrafter"/>
</dbReference>
<dbReference type="PANTHER" id="PTHR12940">
    <property type="entry name" value="ES-2 PROTEIN - RELATED"/>
    <property type="match status" value="1"/>
</dbReference>
<gene>
    <name evidence="5" type="ORF">Clacol_003741</name>
</gene>
<evidence type="ECO:0000313" key="6">
    <source>
        <dbReference type="Proteomes" id="UP001050691"/>
    </source>
</evidence>
<comment type="caution">
    <text evidence="5">The sequence shown here is derived from an EMBL/GenBank/DDBJ whole genome shotgun (WGS) entry which is preliminary data.</text>
</comment>
<keyword evidence="6" id="KW-1185">Reference proteome</keyword>
<dbReference type="PANTHER" id="PTHR12940:SF0">
    <property type="entry name" value="SPLICING FACTOR ESS-2 HOMOLOG"/>
    <property type="match status" value="1"/>
</dbReference>
<evidence type="ECO:0000256" key="3">
    <source>
        <dbReference type="ARBA" id="ARBA00023242"/>
    </source>
</evidence>
<feature type="region of interest" description="Disordered" evidence="4">
    <location>
        <begin position="417"/>
        <end position="503"/>
    </location>
</feature>